<organism evidence="3 4">
    <name type="scientific">Candidatus Uhrbacteria bacterium RIFCSPLOWO2_02_FULL_49_11</name>
    <dbReference type="NCBI Taxonomy" id="1802409"/>
    <lineage>
        <taxon>Bacteria</taxon>
        <taxon>Candidatus Uhriibacteriota</taxon>
    </lineage>
</organism>
<reference evidence="3 4" key="1">
    <citation type="journal article" date="2016" name="Nat. Commun.">
        <title>Thousands of microbial genomes shed light on interconnected biogeochemical processes in an aquifer system.</title>
        <authorList>
            <person name="Anantharaman K."/>
            <person name="Brown C.T."/>
            <person name="Hug L.A."/>
            <person name="Sharon I."/>
            <person name="Castelle C.J."/>
            <person name="Probst A.J."/>
            <person name="Thomas B.C."/>
            <person name="Singh A."/>
            <person name="Wilkins M.J."/>
            <person name="Karaoz U."/>
            <person name="Brodie E.L."/>
            <person name="Williams K.H."/>
            <person name="Hubbard S.S."/>
            <person name="Banfield J.F."/>
        </authorList>
    </citation>
    <scope>NUCLEOTIDE SEQUENCE [LARGE SCALE GENOMIC DNA]</scope>
</reference>
<dbReference type="Proteomes" id="UP000178264">
    <property type="component" value="Unassembled WGS sequence"/>
</dbReference>
<evidence type="ECO:0000256" key="2">
    <source>
        <dbReference type="SAM" id="Phobius"/>
    </source>
</evidence>
<feature type="compositionally biased region" description="Polar residues" evidence="1">
    <location>
        <begin position="1"/>
        <end position="13"/>
    </location>
</feature>
<protein>
    <submittedName>
        <fullName evidence="3">Uncharacterized protein</fullName>
    </submittedName>
</protein>
<feature type="transmembrane region" description="Helical" evidence="2">
    <location>
        <begin position="67"/>
        <end position="88"/>
    </location>
</feature>
<proteinExistence type="predicted"/>
<keyword evidence="2" id="KW-1133">Transmembrane helix</keyword>
<evidence type="ECO:0000313" key="4">
    <source>
        <dbReference type="Proteomes" id="UP000178264"/>
    </source>
</evidence>
<feature type="transmembrane region" description="Helical" evidence="2">
    <location>
        <begin position="94"/>
        <end position="112"/>
    </location>
</feature>
<feature type="transmembrane region" description="Helical" evidence="2">
    <location>
        <begin position="124"/>
        <end position="144"/>
    </location>
</feature>
<gene>
    <name evidence="3" type="ORF">A3I42_00635</name>
</gene>
<feature type="transmembrane region" description="Helical" evidence="2">
    <location>
        <begin position="156"/>
        <end position="175"/>
    </location>
</feature>
<keyword evidence="2" id="KW-0812">Transmembrane</keyword>
<keyword evidence="2" id="KW-0472">Membrane</keyword>
<accession>A0A1F7VBD6</accession>
<evidence type="ECO:0000313" key="3">
    <source>
        <dbReference type="EMBL" id="OGL87852.1"/>
    </source>
</evidence>
<name>A0A1F7VBD6_9BACT</name>
<dbReference type="EMBL" id="MGER01000047">
    <property type="protein sequence ID" value="OGL87852.1"/>
    <property type="molecule type" value="Genomic_DNA"/>
</dbReference>
<evidence type="ECO:0000256" key="1">
    <source>
        <dbReference type="SAM" id="MobiDB-lite"/>
    </source>
</evidence>
<feature type="region of interest" description="Disordered" evidence="1">
    <location>
        <begin position="1"/>
        <end position="23"/>
    </location>
</feature>
<sequence>MENETTSTFPSSPQEEESLQPPSYQGEVAVRAENAALLAAPRERGKKGTLIYGIDIGWYLKEARTPLLVAGGIILFMTLSSLIMPSLWADAADAGTFVVKLCLFAWVGRQFVVKRAVPAKVAAVGAACAGLMLGLMLAFLRFFVVREVWTLFNLTMEPVVTALFAYCIGGIVALASKSAPHYTTIAEG</sequence>
<comment type="caution">
    <text evidence="3">The sequence shown here is derived from an EMBL/GenBank/DDBJ whole genome shotgun (WGS) entry which is preliminary data.</text>
</comment>
<dbReference type="AlphaFoldDB" id="A0A1F7VBD6"/>